<feature type="region of interest" description="Disordered" evidence="1">
    <location>
        <begin position="620"/>
        <end position="656"/>
    </location>
</feature>
<accession>A0AAN6ZTN4</accession>
<sequence length="656" mass="70253">MAATTGSNSPHSSPPEVNPALLYLSDIDKFDDGTSATYQGTGNFPWQMEWPEALGYAEYYYTRLRAMKSDPITRHKACLAAALVGWYQEILEDENNNPLVDAQGNYVFDPAIKSVLWFGSIPKGQRRNELANGGHPRWRQHCWHWIEEKKKGEKTGKLVSVEGPKGGNVHAEDVVHNMMESTLDSEWGRRQRWVDGSFYIVIFGVQPRMVQRRDRSGRPVVDWLGRPIYDLDTDINSDPTEPGQVWPCGPNPHGRPDSKKPSCQAVLDRRGIQWRFGIIPPKEPTPEPQLPQYPPGWTGGGGGEGSGSGGHSGGGDHPASGYYEPPPPSSDYGSDPDWDVLDQAYTRAAAGTSVQQGEKHFGAAAANMTGRNMNRPGSTPVRPHSQRRRVSKREMDSALASLKKLTLAARGSSRPDAIIQVKPAAGAAPAKAQQQQQQQQQVAGPQQKVAASQQNGAKKQPVQSPQGAATSTGPNPKTLLPHAAAHQPHGIASPARTKPANLPAVVLPAGQQKPVNAQGAAAPQQQTKPAKPQGPVPPPPPPPPGQRKPANPQSDAAPAGQKNSASPQGVVAKMPVNPRGVVAAMPVNPQGVVAKIPVNPQDAASSARKKLTLPPRITTQFQQGDAPVAPSPKTALPKAPKTPKFLPKTPTVQVTA</sequence>
<feature type="compositionally biased region" description="Gly residues" evidence="1">
    <location>
        <begin position="297"/>
        <end position="316"/>
    </location>
</feature>
<feature type="region of interest" description="Disordered" evidence="1">
    <location>
        <begin position="278"/>
        <end position="340"/>
    </location>
</feature>
<feature type="compositionally biased region" description="Pro residues" evidence="1">
    <location>
        <begin position="281"/>
        <end position="294"/>
    </location>
</feature>
<evidence type="ECO:0000313" key="2">
    <source>
        <dbReference type="EMBL" id="KAK4148581.1"/>
    </source>
</evidence>
<dbReference type="EMBL" id="MU857317">
    <property type="protein sequence ID" value="KAK4148581.1"/>
    <property type="molecule type" value="Genomic_DNA"/>
</dbReference>
<feature type="compositionally biased region" description="Pro residues" evidence="1">
    <location>
        <begin position="532"/>
        <end position="546"/>
    </location>
</feature>
<dbReference type="Proteomes" id="UP001302745">
    <property type="component" value="Unassembled WGS sequence"/>
</dbReference>
<feature type="compositionally biased region" description="Low complexity" evidence="1">
    <location>
        <begin position="420"/>
        <end position="451"/>
    </location>
</feature>
<feature type="compositionally biased region" description="Low complexity" evidence="1">
    <location>
        <begin position="397"/>
        <end position="409"/>
    </location>
</feature>
<proteinExistence type="predicted"/>
<gene>
    <name evidence="2" type="ORF">C8A00DRAFT_38840</name>
</gene>
<feature type="region of interest" description="Disordered" evidence="1">
    <location>
        <begin position="236"/>
        <end position="264"/>
    </location>
</feature>
<feature type="compositionally biased region" description="Polar residues" evidence="1">
    <location>
        <begin position="452"/>
        <end position="475"/>
    </location>
</feature>
<name>A0AAN6ZTN4_9PEZI</name>
<protein>
    <submittedName>
        <fullName evidence="2">Uncharacterized protein</fullName>
    </submittedName>
</protein>
<feature type="compositionally biased region" description="Low complexity" evidence="1">
    <location>
        <begin position="517"/>
        <end position="531"/>
    </location>
</feature>
<feature type="region of interest" description="Disordered" evidence="1">
    <location>
        <begin position="368"/>
        <end position="573"/>
    </location>
</feature>
<dbReference type="AlphaFoldDB" id="A0AAN6ZTN4"/>
<evidence type="ECO:0000313" key="3">
    <source>
        <dbReference type="Proteomes" id="UP001302745"/>
    </source>
</evidence>
<reference evidence="2" key="1">
    <citation type="journal article" date="2023" name="Mol. Phylogenet. Evol.">
        <title>Genome-scale phylogeny and comparative genomics of the fungal order Sordariales.</title>
        <authorList>
            <person name="Hensen N."/>
            <person name="Bonometti L."/>
            <person name="Westerberg I."/>
            <person name="Brannstrom I.O."/>
            <person name="Guillou S."/>
            <person name="Cros-Aarteil S."/>
            <person name="Calhoun S."/>
            <person name="Haridas S."/>
            <person name="Kuo A."/>
            <person name="Mondo S."/>
            <person name="Pangilinan J."/>
            <person name="Riley R."/>
            <person name="LaButti K."/>
            <person name="Andreopoulos B."/>
            <person name="Lipzen A."/>
            <person name="Chen C."/>
            <person name="Yan M."/>
            <person name="Daum C."/>
            <person name="Ng V."/>
            <person name="Clum A."/>
            <person name="Steindorff A."/>
            <person name="Ohm R.A."/>
            <person name="Martin F."/>
            <person name="Silar P."/>
            <person name="Natvig D.O."/>
            <person name="Lalanne C."/>
            <person name="Gautier V."/>
            <person name="Ament-Velasquez S.L."/>
            <person name="Kruys A."/>
            <person name="Hutchinson M.I."/>
            <person name="Powell A.J."/>
            <person name="Barry K."/>
            <person name="Miller A.N."/>
            <person name="Grigoriev I.V."/>
            <person name="Debuchy R."/>
            <person name="Gladieux P."/>
            <person name="Hiltunen Thoren M."/>
            <person name="Johannesson H."/>
        </authorList>
    </citation>
    <scope>NUCLEOTIDE SEQUENCE</scope>
    <source>
        <strain evidence="2">CBS 538.74</strain>
    </source>
</reference>
<feature type="compositionally biased region" description="Low complexity" evidence="1">
    <location>
        <begin position="631"/>
        <end position="656"/>
    </location>
</feature>
<comment type="caution">
    <text evidence="2">The sequence shown here is derived from an EMBL/GenBank/DDBJ whole genome shotgun (WGS) entry which is preliminary data.</text>
</comment>
<reference evidence="2" key="2">
    <citation type="submission" date="2023-05" db="EMBL/GenBank/DDBJ databases">
        <authorList>
            <consortium name="Lawrence Berkeley National Laboratory"/>
            <person name="Steindorff A."/>
            <person name="Hensen N."/>
            <person name="Bonometti L."/>
            <person name="Westerberg I."/>
            <person name="Brannstrom I.O."/>
            <person name="Guillou S."/>
            <person name="Cros-Aarteil S."/>
            <person name="Calhoun S."/>
            <person name="Haridas S."/>
            <person name="Kuo A."/>
            <person name="Mondo S."/>
            <person name="Pangilinan J."/>
            <person name="Riley R."/>
            <person name="Labutti K."/>
            <person name="Andreopoulos B."/>
            <person name="Lipzen A."/>
            <person name="Chen C."/>
            <person name="Yanf M."/>
            <person name="Daum C."/>
            <person name="Ng V."/>
            <person name="Clum A."/>
            <person name="Ohm R."/>
            <person name="Martin F."/>
            <person name="Silar P."/>
            <person name="Natvig D."/>
            <person name="Lalanne C."/>
            <person name="Gautier V."/>
            <person name="Ament-Velasquez S.L."/>
            <person name="Kruys A."/>
            <person name="Hutchinson M.I."/>
            <person name="Powell A.J."/>
            <person name="Barry K."/>
            <person name="Miller A.N."/>
            <person name="Grigoriev I.V."/>
            <person name="Debuchy R."/>
            <person name="Gladieux P."/>
            <person name="Thoren M.H."/>
            <person name="Johannesson H."/>
        </authorList>
    </citation>
    <scope>NUCLEOTIDE SEQUENCE</scope>
    <source>
        <strain evidence="2">CBS 538.74</strain>
    </source>
</reference>
<evidence type="ECO:0000256" key="1">
    <source>
        <dbReference type="SAM" id="MobiDB-lite"/>
    </source>
</evidence>
<keyword evidence="3" id="KW-1185">Reference proteome</keyword>
<organism evidence="2 3">
    <name type="scientific">Chaetomidium leptoderma</name>
    <dbReference type="NCBI Taxonomy" id="669021"/>
    <lineage>
        <taxon>Eukaryota</taxon>
        <taxon>Fungi</taxon>
        <taxon>Dikarya</taxon>
        <taxon>Ascomycota</taxon>
        <taxon>Pezizomycotina</taxon>
        <taxon>Sordariomycetes</taxon>
        <taxon>Sordariomycetidae</taxon>
        <taxon>Sordariales</taxon>
        <taxon>Chaetomiaceae</taxon>
        <taxon>Chaetomidium</taxon>
    </lineage>
</organism>